<dbReference type="AlphaFoldDB" id="A0A5B8XZW0"/>
<name>A0A5B8XZW0_9DELT</name>
<evidence type="ECO:0000313" key="1">
    <source>
        <dbReference type="EMBL" id="QED29623.1"/>
    </source>
</evidence>
<dbReference type="PROSITE" id="PS51257">
    <property type="entry name" value="PROKAR_LIPOPROTEIN"/>
    <property type="match status" value="1"/>
</dbReference>
<organism evidence="1 2">
    <name type="scientific">Microvenator marinus</name>
    <dbReference type="NCBI Taxonomy" id="2600177"/>
    <lineage>
        <taxon>Bacteria</taxon>
        <taxon>Deltaproteobacteria</taxon>
        <taxon>Bradymonadales</taxon>
        <taxon>Microvenatoraceae</taxon>
        <taxon>Microvenator</taxon>
    </lineage>
</organism>
<gene>
    <name evidence="1" type="ORF">FRD01_20765</name>
</gene>
<dbReference type="EMBL" id="CP042467">
    <property type="protein sequence ID" value="QED29623.1"/>
    <property type="molecule type" value="Genomic_DNA"/>
</dbReference>
<accession>A0A5B8XZW0</accession>
<dbReference type="Proteomes" id="UP000321595">
    <property type="component" value="Chromosome"/>
</dbReference>
<proteinExistence type="predicted"/>
<evidence type="ECO:0000313" key="2">
    <source>
        <dbReference type="Proteomes" id="UP000321595"/>
    </source>
</evidence>
<keyword evidence="2" id="KW-1185">Reference proteome</keyword>
<protein>
    <submittedName>
        <fullName evidence="1">Uncharacterized protein</fullName>
    </submittedName>
</protein>
<sequence length="198" mass="22071">MQKSRYLYPLILVSALALGCRDSGESASGPEQYLSAGKRVVLNSAEGQPLFKIRRKSRYDKVYDDDLRGVGRVWVEDATVHVEPLDGEPTSSGWSEENWSLGERVRVEPMEDAWLVWGAKNKLIGYLTHVGDVWEFRREWGEAPEWVASKEGSGAVVKTEDKVVARSTRMTPLEAICALLPELGPLERAALSKALELV</sequence>
<reference evidence="1 2" key="1">
    <citation type="submission" date="2019-08" db="EMBL/GenBank/DDBJ databases">
        <authorList>
            <person name="Liang Q."/>
        </authorList>
    </citation>
    <scope>NUCLEOTIDE SEQUENCE [LARGE SCALE GENOMIC DNA]</scope>
    <source>
        <strain evidence="1 2">V1718</strain>
    </source>
</reference>
<dbReference type="RefSeq" id="WP_146962856.1">
    <property type="nucleotide sequence ID" value="NZ_CP042467.1"/>
</dbReference>
<dbReference type="KEGG" id="bbae:FRD01_20765"/>